<feature type="transmembrane region" description="Helical" evidence="1">
    <location>
        <begin position="5"/>
        <end position="22"/>
    </location>
</feature>
<comment type="caution">
    <text evidence="2">The sequence shown here is derived from an EMBL/GenBank/DDBJ whole genome shotgun (WGS) entry which is preliminary data.</text>
</comment>
<name>A0A0F9F6Z1_9ZZZZ</name>
<organism evidence="2">
    <name type="scientific">marine sediment metagenome</name>
    <dbReference type="NCBI Taxonomy" id="412755"/>
    <lineage>
        <taxon>unclassified sequences</taxon>
        <taxon>metagenomes</taxon>
        <taxon>ecological metagenomes</taxon>
    </lineage>
</organism>
<proteinExistence type="predicted"/>
<protein>
    <submittedName>
        <fullName evidence="2">Uncharacterized protein</fullName>
    </submittedName>
</protein>
<feature type="non-terminal residue" evidence="2">
    <location>
        <position position="368"/>
    </location>
</feature>
<reference evidence="2" key="1">
    <citation type="journal article" date="2015" name="Nature">
        <title>Complex archaea that bridge the gap between prokaryotes and eukaryotes.</title>
        <authorList>
            <person name="Spang A."/>
            <person name="Saw J.H."/>
            <person name="Jorgensen S.L."/>
            <person name="Zaremba-Niedzwiedzka K."/>
            <person name="Martijn J."/>
            <person name="Lind A.E."/>
            <person name="van Eijk R."/>
            <person name="Schleper C."/>
            <person name="Guy L."/>
            <person name="Ettema T.J."/>
        </authorList>
    </citation>
    <scope>NUCLEOTIDE SEQUENCE</scope>
</reference>
<keyword evidence="1" id="KW-0472">Membrane</keyword>
<dbReference type="EMBL" id="LAZR01031679">
    <property type="protein sequence ID" value="KKL53025.1"/>
    <property type="molecule type" value="Genomic_DNA"/>
</dbReference>
<dbReference type="AlphaFoldDB" id="A0A0F9F6Z1"/>
<keyword evidence="1" id="KW-0812">Transmembrane</keyword>
<evidence type="ECO:0000313" key="2">
    <source>
        <dbReference type="EMBL" id="KKL53025.1"/>
    </source>
</evidence>
<accession>A0A0F9F6Z1</accession>
<keyword evidence="1" id="KW-1133">Transmembrane helix</keyword>
<sequence length="368" mass="41456">MKKIIGGLIIVLVIITGLYFWSAQQNGGSGVQIVLGELSLSDQPILNTLVTVTLILIPEVDIPNYPASIEIPNSFELVSGYLDRQVNLKAREEFKIEAIIKPTEVGHYKLRASVGDDLYVEVIGDNGMSDMSISQFGSCKPLVYKGSISNKINFVFIPAEEMQNEQELVNSVKDFFDENKESSFYTIYPYSEYKDDFNFFYLDEYSNLENLRTIKRVLMEKCPGLSSNIYQIISTGSQIRGTGHDYLRTINKIGYQSISSYSKSNLHTFLHEIGHSFGGLDEGYGKGFTYDLTSISGVTDYKKNYNDNSDLPPNWDIEGCPKWCSGQINTNSVCYEDYISLKRCLLSSETDNDKEAQDCVMAFDNTLE</sequence>
<gene>
    <name evidence="2" type="ORF">LCGC14_2279560</name>
</gene>
<evidence type="ECO:0000256" key="1">
    <source>
        <dbReference type="SAM" id="Phobius"/>
    </source>
</evidence>